<organism evidence="4 5">
    <name type="scientific">Iamia majanohamensis</name>
    <dbReference type="NCBI Taxonomy" id="467976"/>
    <lineage>
        <taxon>Bacteria</taxon>
        <taxon>Bacillati</taxon>
        <taxon>Actinomycetota</taxon>
        <taxon>Acidimicrobiia</taxon>
        <taxon>Acidimicrobiales</taxon>
        <taxon>Iamiaceae</taxon>
        <taxon>Iamia</taxon>
    </lineage>
</organism>
<evidence type="ECO:0000256" key="1">
    <source>
        <dbReference type="ARBA" id="ARBA00006611"/>
    </source>
</evidence>
<dbReference type="CDD" id="cd01131">
    <property type="entry name" value="PilT"/>
    <property type="match status" value="1"/>
</dbReference>
<protein>
    <submittedName>
        <fullName evidence="4">PilT/PilU family type 4a pilus ATPase</fullName>
    </submittedName>
</protein>
<dbReference type="InterPro" id="IPR007831">
    <property type="entry name" value="T2SS_GspE_N"/>
</dbReference>
<dbReference type="PROSITE" id="PS00662">
    <property type="entry name" value="T2SP_E"/>
    <property type="match status" value="1"/>
</dbReference>
<dbReference type="Gene3D" id="3.30.300.160">
    <property type="entry name" value="Type II secretion system, protein E, N-terminal domain"/>
    <property type="match status" value="1"/>
</dbReference>
<feature type="region of interest" description="Disordered" evidence="2">
    <location>
        <begin position="496"/>
        <end position="520"/>
    </location>
</feature>
<dbReference type="InterPro" id="IPR037257">
    <property type="entry name" value="T2SS_E_N_sf"/>
</dbReference>
<dbReference type="NCBIfam" id="TIGR01420">
    <property type="entry name" value="pilT_fam"/>
    <property type="match status" value="1"/>
</dbReference>
<name>A0AAF0BVY4_9ACTN</name>
<dbReference type="GO" id="GO:0016887">
    <property type="term" value="F:ATP hydrolysis activity"/>
    <property type="evidence" value="ECO:0007669"/>
    <property type="project" value="InterPro"/>
</dbReference>
<feature type="domain" description="Bacterial type II secretion system protein E" evidence="3">
    <location>
        <begin position="356"/>
        <end position="370"/>
    </location>
</feature>
<dbReference type="InterPro" id="IPR006321">
    <property type="entry name" value="PilT/PilU"/>
</dbReference>
<dbReference type="Pfam" id="PF00437">
    <property type="entry name" value="T2SSE"/>
    <property type="match status" value="1"/>
</dbReference>
<dbReference type="AlphaFoldDB" id="A0AAF0BVY4"/>
<dbReference type="SMART" id="SM00382">
    <property type="entry name" value="AAA"/>
    <property type="match status" value="1"/>
</dbReference>
<dbReference type="InterPro" id="IPR050921">
    <property type="entry name" value="T4SS_GSP_E_ATPase"/>
</dbReference>
<dbReference type="KEGG" id="ima:PO878_20290"/>
<proteinExistence type="inferred from homology"/>
<sequence length="520" mass="55261">MLASQGRRFVEALVARHVITKQTAQEVLGEAATSGEPVDALVRRHAELGDKDLAIGHAAASGLRFVDLEDAVVNPEALAAVPRELADAHGVLGLDVDGHRVTVAFPMPADGEVMHAVSEALSQAGYEVDAVAGERAEIASAAAQLTGGPGAGGAATIVSAPEKRLVALIERTLELGASDLHLAADEQPFVRILGELVRMPESERLGAAEVRDMAMSIINGRQRARFEERRELDLAYAIPGRLRLRVNLYVQKGAVGMALRLIPFEVVPFDHIGMPPVVASLADLPRGLVLVTGPTGSGKSTTLASVIDLVNQRRQAHVVTIEDPIEFVHTSKTALVNQREVGDDTDGFNVALTQALRQDPDVVLVGEMRDLETVSTAITAAETGHLVFATLHTQDSSQTVDRIVDVFPPEQQAQVRTQLAATLQGIVAQQLLPTTDGRRRVPACEILLATPALRALIRDGKVHQIPNTITSGRKLGMQTLDESLADLVRSGAVDPHEAVKRARDPQGLSTSLGLGLVPTG</sequence>
<dbReference type="Pfam" id="PF05157">
    <property type="entry name" value="MshEN"/>
    <property type="match status" value="1"/>
</dbReference>
<evidence type="ECO:0000313" key="5">
    <source>
        <dbReference type="Proteomes" id="UP001216390"/>
    </source>
</evidence>
<accession>A0AAF0BVY4</accession>
<evidence type="ECO:0000256" key="2">
    <source>
        <dbReference type="SAM" id="MobiDB-lite"/>
    </source>
</evidence>
<dbReference type="SUPFAM" id="SSF160246">
    <property type="entry name" value="EspE N-terminal domain-like"/>
    <property type="match status" value="1"/>
</dbReference>
<dbReference type="Gene3D" id="3.30.450.90">
    <property type="match status" value="1"/>
</dbReference>
<dbReference type="InterPro" id="IPR003593">
    <property type="entry name" value="AAA+_ATPase"/>
</dbReference>
<keyword evidence="5" id="KW-1185">Reference proteome</keyword>
<reference evidence="4" key="1">
    <citation type="submission" date="2023-01" db="EMBL/GenBank/DDBJ databases">
        <title>The diversity of Class Acidimicrobiia in South China Sea sediment environments and the proposal of Iamia marina sp. nov., a novel species of the genus Iamia.</title>
        <authorList>
            <person name="He Y."/>
            <person name="Tian X."/>
        </authorList>
    </citation>
    <scope>NUCLEOTIDE SEQUENCE</scope>
    <source>
        <strain evidence="4">DSM 19957</strain>
    </source>
</reference>
<dbReference type="Gene3D" id="3.40.50.300">
    <property type="entry name" value="P-loop containing nucleotide triphosphate hydrolases"/>
    <property type="match status" value="1"/>
</dbReference>
<dbReference type="GO" id="GO:0005524">
    <property type="term" value="F:ATP binding"/>
    <property type="evidence" value="ECO:0007669"/>
    <property type="project" value="InterPro"/>
</dbReference>
<dbReference type="RefSeq" id="WP_272736356.1">
    <property type="nucleotide sequence ID" value="NZ_CP116942.1"/>
</dbReference>
<dbReference type="Proteomes" id="UP001216390">
    <property type="component" value="Chromosome"/>
</dbReference>
<dbReference type="SUPFAM" id="SSF52540">
    <property type="entry name" value="P-loop containing nucleoside triphosphate hydrolases"/>
    <property type="match status" value="1"/>
</dbReference>
<comment type="similarity">
    <text evidence="1">Belongs to the GSP E family.</text>
</comment>
<evidence type="ECO:0000313" key="4">
    <source>
        <dbReference type="EMBL" id="WCO66834.1"/>
    </source>
</evidence>
<dbReference type="InterPro" id="IPR001482">
    <property type="entry name" value="T2SS/T4SS_dom"/>
</dbReference>
<dbReference type="InterPro" id="IPR027417">
    <property type="entry name" value="P-loop_NTPase"/>
</dbReference>
<evidence type="ECO:0000259" key="3">
    <source>
        <dbReference type="PROSITE" id="PS00662"/>
    </source>
</evidence>
<dbReference type="EMBL" id="CP116942">
    <property type="protein sequence ID" value="WCO66834.1"/>
    <property type="molecule type" value="Genomic_DNA"/>
</dbReference>
<dbReference type="PANTHER" id="PTHR30486">
    <property type="entry name" value="TWITCHING MOTILITY PROTEIN PILT"/>
    <property type="match status" value="1"/>
</dbReference>
<gene>
    <name evidence="4" type="ORF">PO878_20290</name>
</gene>